<evidence type="ECO:0000313" key="2">
    <source>
        <dbReference type="Proteomes" id="UP001500298"/>
    </source>
</evidence>
<proteinExistence type="predicted"/>
<sequence>MRYIFLSIFISTFLQGCTSDIKKREEPLFKTGIVKKISHINGGCYLIRYDSLGVKCSLPVCYATESYYFEKNINIGDSIVKRPYENYIEIYREGRKVKNLSFTYPL</sequence>
<evidence type="ECO:0008006" key="3">
    <source>
        <dbReference type="Google" id="ProtNLM"/>
    </source>
</evidence>
<gene>
    <name evidence="1" type="ORF">GCM10023331_06310</name>
</gene>
<dbReference type="Proteomes" id="UP001500298">
    <property type="component" value="Unassembled WGS sequence"/>
</dbReference>
<dbReference type="PROSITE" id="PS51257">
    <property type="entry name" value="PROKAR_LIPOPROTEIN"/>
    <property type="match status" value="1"/>
</dbReference>
<keyword evidence="2" id="KW-1185">Reference proteome</keyword>
<dbReference type="EMBL" id="BAABJX010000012">
    <property type="protein sequence ID" value="GAA4824530.1"/>
    <property type="molecule type" value="Genomic_DNA"/>
</dbReference>
<name>A0ABP9D7Q3_9BACT</name>
<reference evidence="2" key="1">
    <citation type="journal article" date="2019" name="Int. J. Syst. Evol. Microbiol.">
        <title>The Global Catalogue of Microorganisms (GCM) 10K type strain sequencing project: providing services to taxonomists for standard genome sequencing and annotation.</title>
        <authorList>
            <consortium name="The Broad Institute Genomics Platform"/>
            <consortium name="The Broad Institute Genome Sequencing Center for Infectious Disease"/>
            <person name="Wu L."/>
            <person name="Ma J."/>
        </authorList>
    </citation>
    <scope>NUCLEOTIDE SEQUENCE [LARGE SCALE GENOMIC DNA]</scope>
    <source>
        <strain evidence="2">JCM 18326</strain>
    </source>
</reference>
<comment type="caution">
    <text evidence="1">The sequence shown here is derived from an EMBL/GenBank/DDBJ whole genome shotgun (WGS) entry which is preliminary data.</text>
</comment>
<protein>
    <recommendedName>
        <fullName evidence="3">Lipoprotein</fullName>
    </recommendedName>
</protein>
<organism evidence="1 2">
    <name type="scientific">Algivirga pacifica</name>
    <dbReference type="NCBI Taxonomy" id="1162670"/>
    <lineage>
        <taxon>Bacteria</taxon>
        <taxon>Pseudomonadati</taxon>
        <taxon>Bacteroidota</taxon>
        <taxon>Cytophagia</taxon>
        <taxon>Cytophagales</taxon>
        <taxon>Flammeovirgaceae</taxon>
        <taxon>Algivirga</taxon>
    </lineage>
</organism>
<accession>A0ABP9D7Q3</accession>
<evidence type="ECO:0000313" key="1">
    <source>
        <dbReference type="EMBL" id="GAA4824530.1"/>
    </source>
</evidence>